<evidence type="ECO:0000256" key="1">
    <source>
        <dbReference type="SAM" id="MobiDB-lite"/>
    </source>
</evidence>
<dbReference type="EMBL" id="CADCXW020000345">
    <property type="protein sequence ID" value="CAD1580673.1"/>
    <property type="molecule type" value="Genomic_DNA"/>
</dbReference>
<sequence length="141" mass="15539">MVEENIANAEQIIKNNQVVELQTSQSSRESIVELIYEQLKPVIEKLDKVCIGIGEGREEIESRVESITQKIDENSNGGSSYAAATAVSVSSRSQTSAETVTVQGPDGEEMDTGIGRIFNSRFRSEVADIKHRKKLKRPSDV</sequence>
<accession>A0A6V7LWS2</accession>
<dbReference type="AlphaFoldDB" id="A0A6V7LWS2"/>
<evidence type="ECO:0000313" key="2">
    <source>
        <dbReference type="EMBL" id="CAD1580673.1"/>
    </source>
</evidence>
<proteinExistence type="predicted"/>
<name>A0A6V7LWS2_9HYME</name>
<feature type="region of interest" description="Disordered" evidence="1">
    <location>
        <begin position="90"/>
        <end position="113"/>
    </location>
</feature>
<gene>
    <name evidence="2" type="ORF">BBRV_LOCUS117660</name>
</gene>
<protein>
    <submittedName>
        <fullName evidence="2">Uncharacterized protein</fullName>
    </submittedName>
</protein>
<reference evidence="2" key="1">
    <citation type="submission" date="2020-07" db="EMBL/GenBank/DDBJ databases">
        <authorList>
            <person name="Ferguson B K."/>
        </authorList>
    </citation>
    <scope>NUCLEOTIDE SEQUENCE</scope>
    <source>
        <strain evidence="2">L06</strain>
    </source>
</reference>
<organism evidence="2">
    <name type="scientific">Bracon brevicornis</name>
    <dbReference type="NCBI Taxonomy" id="1563983"/>
    <lineage>
        <taxon>Eukaryota</taxon>
        <taxon>Metazoa</taxon>
        <taxon>Ecdysozoa</taxon>
        <taxon>Arthropoda</taxon>
        <taxon>Hexapoda</taxon>
        <taxon>Insecta</taxon>
        <taxon>Pterygota</taxon>
        <taxon>Neoptera</taxon>
        <taxon>Endopterygota</taxon>
        <taxon>Hymenoptera</taxon>
        <taxon>Apocrita</taxon>
        <taxon>Ichneumonoidea</taxon>
        <taxon>Braconidae</taxon>
        <taxon>Braconinae</taxon>
        <taxon>Bracon</taxon>
    </lineage>
</organism>